<proteinExistence type="predicted"/>
<protein>
    <submittedName>
        <fullName evidence="1">19505_t:CDS:1</fullName>
    </submittedName>
</protein>
<dbReference type="Proteomes" id="UP000789901">
    <property type="component" value="Unassembled WGS sequence"/>
</dbReference>
<accession>A0ABN7X7I1</accession>
<name>A0ABN7X7I1_GIGMA</name>
<organism evidence="1 2">
    <name type="scientific">Gigaspora margarita</name>
    <dbReference type="NCBI Taxonomy" id="4874"/>
    <lineage>
        <taxon>Eukaryota</taxon>
        <taxon>Fungi</taxon>
        <taxon>Fungi incertae sedis</taxon>
        <taxon>Mucoromycota</taxon>
        <taxon>Glomeromycotina</taxon>
        <taxon>Glomeromycetes</taxon>
        <taxon>Diversisporales</taxon>
        <taxon>Gigasporaceae</taxon>
        <taxon>Gigaspora</taxon>
    </lineage>
</organism>
<keyword evidence="2" id="KW-1185">Reference proteome</keyword>
<gene>
    <name evidence="1" type="ORF">GMARGA_LOCUS40012</name>
</gene>
<feature type="non-terminal residue" evidence="1">
    <location>
        <position position="1"/>
    </location>
</feature>
<comment type="caution">
    <text evidence="1">The sequence shown here is derived from an EMBL/GenBank/DDBJ whole genome shotgun (WGS) entry which is preliminary data.</text>
</comment>
<reference evidence="1 2" key="1">
    <citation type="submission" date="2021-06" db="EMBL/GenBank/DDBJ databases">
        <authorList>
            <person name="Kallberg Y."/>
            <person name="Tangrot J."/>
            <person name="Rosling A."/>
        </authorList>
    </citation>
    <scope>NUCLEOTIDE SEQUENCE [LARGE SCALE GENOMIC DNA]</scope>
    <source>
        <strain evidence="1 2">120-4 pot B 10/14</strain>
    </source>
</reference>
<sequence>QELLFQQTTSLLVVVKDSLRVFVQSLGAPPLHHLDSYNR</sequence>
<dbReference type="EMBL" id="CAJVQB010099249">
    <property type="protein sequence ID" value="CAG8850044.1"/>
    <property type="molecule type" value="Genomic_DNA"/>
</dbReference>
<evidence type="ECO:0000313" key="2">
    <source>
        <dbReference type="Proteomes" id="UP000789901"/>
    </source>
</evidence>
<evidence type="ECO:0000313" key="1">
    <source>
        <dbReference type="EMBL" id="CAG8850044.1"/>
    </source>
</evidence>